<dbReference type="Pfam" id="PF20167">
    <property type="entry name" value="Transposase_32"/>
    <property type="match status" value="1"/>
</dbReference>
<feature type="region of interest" description="Disordered" evidence="1">
    <location>
        <begin position="1"/>
        <end position="31"/>
    </location>
</feature>
<evidence type="ECO:0000313" key="3">
    <source>
        <dbReference type="EMBL" id="MCD7459727.1"/>
    </source>
</evidence>
<gene>
    <name evidence="3" type="ORF">HAX54_041782</name>
</gene>
<comment type="caution">
    <text evidence="3">The sequence shown here is derived from an EMBL/GenBank/DDBJ whole genome shotgun (WGS) entry which is preliminary data.</text>
</comment>
<dbReference type="Proteomes" id="UP000823775">
    <property type="component" value="Unassembled WGS sequence"/>
</dbReference>
<feature type="domain" description="Putative plant transposon protein" evidence="2">
    <location>
        <begin position="67"/>
        <end position="241"/>
    </location>
</feature>
<accession>A0ABS8SLJ8</accession>
<name>A0ABS8SLJ8_DATST</name>
<reference evidence="3 4" key="1">
    <citation type="journal article" date="2021" name="BMC Genomics">
        <title>Datura genome reveals duplications of psychoactive alkaloid biosynthetic genes and high mutation rate following tissue culture.</title>
        <authorList>
            <person name="Rajewski A."/>
            <person name="Carter-House D."/>
            <person name="Stajich J."/>
            <person name="Litt A."/>
        </authorList>
    </citation>
    <scope>NUCLEOTIDE SEQUENCE [LARGE SCALE GENOMIC DNA]</scope>
    <source>
        <strain evidence="3">AR-01</strain>
    </source>
</reference>
<keyword evidence="4" id="KW-1185">Reference proteome</keyword>
<dbReference type="EMBL" id="JACEIK010000606">
    <property type="protein sequence ID" value="MCD7459727.1"/>
    <property type="molecule type" value="Genomic_DNA"/>
</dbReference>
<evidence type="ECO:0000313" key="4">
    <source>
        <dbReference type="Proteomes" id="UP000823775"/>
    </source>
</evidence>
<proteinExistence type="predicted"/>
<organism evidence="3 4">
    <name type="scientific">Datura stramonium</name>
    <name type="common">Jimsonweed</name>
    <name type="synonym">Common thornapple</name>
    <dbReference type="NCBI Taxonomy" id="4076"/>
    <lineage>
        <taxon>Eukaryota</taxon>
        <taxon>Viridiplantae</taxon>
        <taxon>Streptophyta</taxon>
        <taxon>Embryophyta</taxon>
        <taxon>Tracheophyta</taxon>
        <taxon>Spermatophyta</taxon>
        <taxon>Magnoliopsida</taxon>
        <taxon>eudicotyledons</taxon>
        <taxon>Gunneridae</taxon>
        <taxon>Pentapetalae</taxon>
        <taxon>asterids</taxon>
        <taxon>lamiids</taxon>
        <taxon>Solanales</taxon>
        <taxon>Solanaceae</taxon>
        <taxon>Solanoideae</taxon>
        <taxon>Datureae</taxon>
        <taxon>Datura</taxon>
    </lineage>
</organism>
<evidence type="ECO:0000256" key="1">
    <source>
        <dbReference type="SAM" id="MobiDB-lite"/>
    </source>
</evidence>
<sequence>MASRRPSSIRPGARRRHNAARPGAMRRRGTTMNGVTRREDEAVILTSQQTCATIAAMRINDRLLTLGLGFVFDAPSECNLNMVREFFAYWMPKESSNQVKIRGQIIEFAPIALNRLLGTPHVDPQNFIDMVKKPPYRDIRHTLCDPNSLSRWTCHQQCGYHIYLPYAHLSREAQVWLKIVCACLVPGKHVTLMTRERMCIVYALMTGMSINMGVINKNVLKRERVKKGQNFGFRGLLNRFLWGHDIEEKQADYRPAYDPWGIDMTKT</sequence>
<protein>
    <recommendedName>
        <fullName evidence="2">Putative plant transposon protein domain-containing protein</fullName>
    </recommendedName>
</protein>
<dbReference type="InterPro" id="IPR046796">
    <property type="entry name" value="Transposase_32_dom"/>
</dbReference>
<feature type="compositionally biased region" description="Basic residues" evidence="1">
    <location>
        <begin position="12"/>
        <end position="29"/>
    </location>
</feature>
<evidence type="ECO:0000259" key="2">
    <source>
        <dbReference type="Pfam" id="PF20167"/>
    </source>
</evidence>